<gene>
    <name evidence="2" type="ORF">PBY51_020549</name>
</gene>
<dbReference type="EMBL" id="JAUZQC010000009">
    <property type="protein sequence ID" value="KAK5866352.1"/>
    <property type="molecule type" value="Genomic_DNA"/>
</dbReference>
<evidence type="ECO:0000256" key="1">
    <source>
        <dbReference type="SAM" id="SignalP"/>
    </source>
</evidence>
<protein>
    <recommendedName>
        <fullName evidence="4">Chemokine interleukin-8-like domain-containing protein</fullName>
    </recommendedName>
</protein>
<name>A0AAN8AT78_ELEMC</name>
<dbReference type="AlphaFoldDB" id="A0AAN8AT78"/>
<dbReference type="Proteomes" id="UP001346869">
    <property type="component" value="Unassembled WGS sequence"/>
</dbReference>
<dbReference type="Gene3D" id="2.40.50.40">
    <property type="match status" value="1"/>
</dbReference>
<keyword evidence="3" id="KW-1185">Reference proteome</keyword>
<evidence type="ECO:0000313" key="3">
    <source>
        <dbReference type="Proteomes" id="UP001346869"/>
    </source>
</evidence>
<evidence type="ECO:0000313" key="2">
    <source>
        <dbReference type="EMBL" id="KAK5866352.1"/>
    </source>
</evidence>
<reference evidence="2 3" key="1">
    <citation type="journal article" date="2023" name="Genes (Basel)">
        <title>Chromosome-Level Genome Assembly and Circadian Gene Repertoire of the Patagonia Blennie Eleginops maclovinus-The Closest Ancestral Proxy of Antarctic Cryonotothenioids.</title>
        <authorList>
            <person name="Cheng C.C."/>
            <person name="Rivera-Colon A.G."/>
            <person name="Minhas B.F."/>
            <person name="Wilson L."/>
            <person name="Rayamajhi N."/>
            <person name="Vargas-Chacoff L."/>
            <person name="Catchen J.M."/>
        </authorList>
    </citation>
    <scope>NUCLEOTIDE SEQUENCE [LARGE SCALE GENOMIC DNA]</scope>
    <source>
        <strain evidence="2">JMC-PN-2008</strain>
    </source>
</reference>
<accession>A0AAN8AT78</accession>
<organism evidence="2 3">
    <name type="scientific">Eleginops maclovinus</name>
    <name type="common">Patagonian blennie</name>
    <name type="synonym">Eleginus maclovinus</name>
    <dbReference type="NCBI Taxonomy" id="56733"/>
    <lineage>
        <taxon>Eukaryota</taxon>
        <taxon>Metazoa</taxon>
        <taxon>Chordata</taxon>
        <taxon>Craniata</taxon>
        <taxon>Vertebrata</taxon>
        <taxon>Euteleostomi</taxon>
        <taxon>Actinopterygii</taxon>
        <taxon>Neopterygii</taxon>
        <taxon>Teleostei</taxon>
        <taxon>Neoteleostei</taxon>
        <taxon>Acanthomorphata</taxon>
        <taxon>Eupercaria</taxon>
        <taxon>Perciformes</taxon>
        <taxon>Notothenioidei</taxon>
        <taxon>Eleginopidae</taxon>
        <taxon>Eleginops</taxon>
    </lineage>
</organism>
<feature type="signal peptide" evidence="1">
    <location>
        <begin position="1"/>
        <end position="27"/>
    </location>
</feature>
<reference evidence="2 3" key="2">
    <citation type="journal article" date="2023" name="Mol. Biol. Evol.">
        <title>Genomics of Secondarily Temperate Adaptation in the Only Non-Antarctic Icefish.</title>
        <authorList>
            <person name="Rivera-Colon A.G."/>
            <person name="Rayamajhi N."/>
            <person name="Minhas B.F."/>
            <person name="Madrigal G."/>
            <person name="Bilyk K.T."/>
            <person name="Yoon V."/>
            <person name="Hune M."/>
            <person name="Gregory S."/>
            <person name="Cheng C.H.C."/>
            <person name="Catchen J.M."/>
        </authorList>
    </citation>
    <scope>NUCLEOTIDE SEQUENCE [LARGE SCALE GENOMIC DNA]</scope>
    <source>
        <strain evidence="2">JMC-PN-2008</strain>
    </source>
</reference>
<sequence>MSSSKKTCTLLLVVLAAVCIQLYQAQASIGRCSCQSTVKTVKGVKSDFKFLDKRPGCDQMEFIVTRINPDNTTQEFCVVTDGRMAKAFGKCWEKINKDENRKMECINKSRAE</sequence>
<feature type="chain" id="PRO_5043002110" description="Chemokine interleukin-8-like domain-containing protein" evidence="1">
    <location>
        <begin position="28"/>
        <end position="112"/>
    </location>
</feature>
<keyword evidence="1" id="KW-0732">Signal</keyword>
<proteinExistence type="predicted"/>
<evidence type="ECO:0008006" key="4">
    <source>
        <dbReference type="Google" id="ProtNLM"/>
    </source>
</evidence>
<comment type="caution">
    <text evidence="2">The sequence shown here is derived from an EMBL/GenBank/DDBJ whole genome shotgun (WGS) entry which is preliminary data.</text>
</comment>